<feature type="transmembrane region" description="Helical" evidence="8">
    <location>
        <begin position="280"/>
        <end position="304"/>
    </location>
</feature>
<feature type="transmembrane region" description="Helical" evidence="8">
    <location>
        <begin position="121"/>
        <end position="154"/>
    </location>
</feature>
<dbReference type="RefSeq" id="WP_126537412.1">
    <property type="nucleotide sequence ID" value="NZ_BSPM01000008.1"/>
</dbReference>
<dbReference type="GO" id="GO:0005886">
    <property type="term" value="C:plasma membrane"/>
    <property type="evidence" value="ECO:0007669"/>
    <property type="project" value="UniProtKB-SubCell"/>
</dbReference>
<keyword evidence="10" id="KW-1185">Reference proteome</keyword>
<accession>A0A4R6RIE7</accession>
<dbReference type="EMBL" id="SNXY01000006">
    <property type="protein sequence ID" value="TDP86331.1"/>
    <property type="molecule type" value="Genomic_DNA"/>
</dbReference>
<keyword evidence="2" id="KW-1003">Cell membrane</keyword>
<feature type="transmembrane region" description="Helical" evidence="8">
    <location>
        <begin position="91"/>
        <end position="109"/>
    </location>
</feature>
<keyword evidence="5 8" id="KW-1133">Transmembrane helix</keyword>
<evidence type="ECO:0000256" key="2">
    <source>
        <dbReference type="ARBA" id="ARBA00022475"/>
    </source>
</evidence>
<feature type="transmembrane region" description="Helical" evidence="8">
    <location>
        <begin position="311"/>
        <end position="327"/>
    </location>
</feature>
<comment type="subcellular location">
    <subcellularLocation>
        <location evidence="1">Cell membrane</location>
        <topology evidence="1">Multi-pass membrane protein</topology>
    </subcellularLocation>
</comment>
<evidence type="ECO:0000256" key="5">
    <source>
        <dbReference type="ARBA" id="ARBA00022989"/>
    </source>
</evidence>
<keyword evidence="6 8" id="KW-0472">Membrane</keyword>
<comment type="caution">
    <text evidence="9">The sequence shown here is derived from an EMBL/GenBank/DDBJ whole genome shotgun (WGS) entry which is preliminary data.</text>
</comment>
<dbReference type="Proteomes" id="UP000294547">
    <property type="component" value="Unassembled WGS sequence"/>
</dbReference>
<feature type="transmembrane region" description="Helical" evidence="8">
    <location>
        <begin position="347"/>
        <end position="364"/>
    </location>
</feature>
<evidence type="ECO:0000256" key="6">
    <source>
        <dbReference type="ARBA" id="ARBA00023136"/>
    </source>
</evidence>
<evidence type="ECO:0000256" key="8">
    <source>
        <dbReference type="SAM" id="Phobius"/>
    </source>
</evidence>
<dbReference type="AlphaFoldDB" id="A0A4R6RIE7"/>
<feature type="transmembrane region" description="Helical" evidence="8">
    <location>
        <begin position="192"/>
        <end position="210"/>
    </location>
</feature>
<evidence type="ECO:0000256" key="1">
    <source>
        <dbReference type="ARBA" id="ARBA00004651"/>
    </source>
</evidence>
<comment type="similarity">
    <text evidence="7">Belongs to the glycosyltransferase 87 family.</text>
</comment>
<evidence type="ECO:0000256" key="7">
    <source>
        <dbReference type="ARBA" id="ARBA00024033"/>
    </source>
</evidence>
<dbReference type="InterPro" id="IPR018584">
    <property type="entry name" value="GT87"/>
</dbReference>
<evidence type="ECO:0000313" key="10">
    <source>
        <dbReference type="Proteomes" id="UP000294547"/>
    </source>
</evidence>
<protein>
    <submittedName>
        <fullName evidence="9">Uncharacterized protein DUF2029</fullName>
    </submittedName>
</protein>
<gene>
    <name evidence="9" type="ORF">EDD54_0201</name>
</gene>
<organism evidence="9 10">
    <name type="scientific">Oharaeibacter diazotrophicus</name>
    <dbReference type="NCBI Taxonomy" id="1920512"/>
    <lineage>
        <taxon>Bacteria</taxon>
        <taxon>Pseudomonadati</taxon>
        <taxon>Pseudomonadota</taxon>
        <taxon>Alphaproteobacteria</taxon>
        <taxon>Hyphomicrobiales</taxon>
        <taxon>Pleomorphomonadaceae</taxon>
        <taxon>Oharaeibacter</taxon>
    </lineage>
</organism>
<dbReference type="GO" id="GO:0016758">
    <property type="term" value="F:hexosyltransferase activity"/>
    <property type="evidence" value="ECO:0007669"/>
    <property type="project" value="InterPro"/>
</dbReference>
<sequence>MTVRWRMVAAVLLAVAAVVSTVRGLQVGLAMGTDLQWSPARVFLSGRDPYALWLGGDPSDEIILKQVPNYLHVLYVAMAPLAAMDFVSARAVWAFGNLVLGVGLVLVLARRFGLDGARTALLLGLFMAGTPFRIGLELGQTALVAMAFLILPFLGPPFPGRRGAFALQGMGYAKYSFAPPFLLYGLLRHGPVALAGLIVPAAGFAVFCWWTGTSPFVAALEPLTVAGRNLGVTTADFMAVAQRLFGRHTVVSGTLALALCAVLVHAAARHPDEELHLPLVALISLACFKHHVYDYAILLPVLAYALRPGEVAGRLPILLVTAWFWLGRQAVEMSTAPWGYAGAARRWMVIPGFVVLVALIVHLLRTDAAGRRVRWPGFQGRQKAVAGSSAARSSAAEP</sequence>
<dbReference type="OrthoDB" id="2043766at2"/>
<proteinExistence type="inferred from homology"/>
<reference evidence="9 10" key="1">
    <citation type="submission" date="2019-03" db="EMBL/GenBank/DDBJ databases">
        <title>Genomic Encyclopedia of Type Strains, Phase IV (KMG-IV): sequencing the most valuable type-strain genomes for metagenomic binning, comparative biology and taxonomic classification.</title>
        <authorList>
            <person name="Goeker M."/>
        </authorList>
    </citation>
    <scope>NUCLEOTIDE SEQUENCE [LARGE SCALE GENOMIC DNA]</scope>
    <source>
        <strain evidence="9 10">DSM 102969</strain>
    </source>
</reference>
<feature type="transmembrane region" description="Helical" evidence="8">
    <location>
        <begin position="250"/>
        <end position="268"/>
    </location>
</feature>
<keyword evidence="4 8" id="KW-0812">Transmembrane</keyword>
<dbReference type="Pfam" id="PF09594">
    <property type="entry name" value="GT87"/>
    <property type="match status" value="1"/>
</dbReference>
<evidence type="ECO:0000313" key="9">
    <source>
        <dbReference type="EMBL" id="TDP86331.1"/>
    </source>
</evidence>
<keyword evidence="3" id="KW-0808">Transferase</keyword>
<name>A0A4R6RIE7_9HYPH</name>
<evidence type="ECO:0000256" key="4">
    <source>
        <dbReference type="ARBA" id="ARBA00022692"/>
    </source>
</evidence>
<evidence type="ECO:0000256" key="3">
    <source>
        <dbReference type="ARBA" id="ARBA00022679"/>
    </source>
</evidence>